<gene>
    <name evidence="2" type="ORF">AVDCRST_MAG08-2736</name>
</gene>
<sequence>MRHFRERPEEIKPGPRPSLPRVMNTRRERRSPGSGPGFQLRLRMQHTQYGLHHHPTTAASPLPPLP</sequence>
<dbReference type="AlphaFoldDB" id="A0A6J4IUC1"/>
<accession>A0A6J4IUC1</accession>
<evidence type="ECO:0000313" key="2">
    <source>
        <dbReference type="EMBL" id="CAA9261879.1"/>
    </source>
</evidence>
<name>A0A6J4IUC1_9PROT</name>
<dbReference type="EMBL" id="CADCTG010000202">
    <property type="protein sequence ID" value="CAA9261879.1"/>
    <property type="molecule type" value="Genomic_DNA"/>
</dbReference>
<protein>
    <submittedName>
        <fullName evidence="2">Uncharacterized protein</fullName>
    </submittedName>
</protein>
<feature type="compositionally biased region" description="Basic and acidic residues" evidence="1">
    <location>
        <begin position="1"/>
        <end position="13"/>
    </location>
</feature>
<feature type="region of interest" description="Disordered" evidence="1">
    <location>
        <begin position="1"/>
        <end position="66"/>
    </location>
</feature>
<reference evidence="2" key="1">
    <citation type="submission" date="2020-02" db="EMBL/GenBank/DDBJ databases">
        <authorList>
            <person name="Meier V. D."/>
        </authorList>
    </citation>
    <scope>NUCLEOTIDE SEQUENCE</scope>
    <source>
        <strain evidence="2">AVDCRST_MAG08</strain>
    </source>
</reference>
<proteinExistence type="predicted"/>
<organism evidence="2">
    <name type="scientific">uncultured Acetobacteraceae bacterium</name>
    <dbReference type="NCBI Taxonomy" id="169975"/>
    <lineage>
        <taxon>Bacteria</taxon>
        <taxon>Pseudomonadati</taxon>
        <taxon>Pseudomonadota</taxon>
        <taxon>Alphaproteobacteria</taxon>
        <taxon>Acetobacterales</taxon>
        <taxon>Acetobacteraceae</taxon>
        <taxon>environmental samples</taxon>
    </lineage>
</organism>
<evidence type="ECO:0000256" key="1">
    <source>
        <dbReference type="SAM" id="MobiDB-lite"/>
    </source>
</evidence>